<feature type="region of interest" description="Disordered" evidence="1">
    <location>
        <begin position="64"/>
        <end position="88"/>
    </location>
</feature>
<name>A0ABD5X1Y6_9EURY</name>
<organism evidence="4 5">
    <name type="scientific">Halovenus rubra</name>
    <dbReference type="NCBI Taxonomy" id="869890"/>
    <lineage>
        <taxon>Archaea</taxon>
        <taxon>Methanobacteriati</taxon>
        <taxon>Methanobacteriota</taxon>
        <taxon>Stenosarchaea group</taxon>
        <taxon>Halobacteria</taxon>
        <taxon>Halobacteriales</taxon>
        <taxon>Haloarculaceae</taxon>
        <taxon>Halovenus</taxon>
    </lineage>
</organism>
<dbReference type="Proteomes" id="UP001596414">
    <property type="component" value="Unassembled WGS sequence"/>
</dbReference>
<sequence>MATESSSDEESPLAQVVSSAVTGLTLVVAFGLSVVGIESFWVVFVVGFGGVLPLSLALVQYYQETDDQPERNERSTERPTETEDALDELRQRYARGEFSDEEFDRRVERLLETESVHDARQYAERTETQRDREIEDE</sequence>
<dbReference type="Pfam" id="PF09851">
    <property type="entry name" value="SHOCT"/>
    <property type="match status" value="1"/>
</dbReference>
<evidence type="ECO:0000256" key="2">
    <source>
        <dbReference type="SAM" id="Phobius"/>
    </source>
</evidence>
<gene>
    <name evidence="4" type="ORF">ACFQJ7_02815</name>
</gene>
<evidence type="ECO:0000313" key="5">
    <source>
        <dbReference type="Proteomes" id="UP001596414"/>
    </source>
</evidence>
<comment type="caution">
    <text evidence="4">The sequence shown here is derived from an EMBL/GenBank/DDBJ whole genome shotgun (WGS) entry which is preliminary data.</text>
</comment>
<feature type="domain" description="SHOCT" evidence="3">
    <location>
        <begin position="84"/>
        <end position="111"/>
    </location>
</feature>
<evidence type="ECO:0000256" key="1">
    <source>
        <dbReference type="SAM" id="MobiDB-lite"/>
    </source>
</evidence>
<dbReference type="AlphaFoldDB" id="A0ABD5X1Y6"/>
<feature type="compositionally biased region" description="Basic and acidic residues" evidence="1">
    <location>
        <begin position="68"/>
        <end position="88"/>
    </location>
</feature>
<proteinExistence type="predicted"/>
<keyword evidence="2" id="KW-0812">Transmembrane</keyword>
<keyword evidence="2" id="KW-0472">Membrane</keyword>
<evidence type="ECO:0000259" key="3">
    <source>
        <dbReference type="Pfam" id="PF09851"/>
    </source>
</evidence>
<evidence type="ECO:0000313" key="4">
    <source>
        <dbReference type="EMBL" id="MFC7124972.1"/>
    </source>
</evidence>
<dbReference type="EMBL" id="JBHSZQ010000002">
    <property type="protein sequence ID" value="MFC7124972.1"/>
    <property type="molecule type" value="Genomic_DNA"/>
</dbReference>
<feature type="transmembrane region" description="Helical" evidence="2">
    <location>
        <begin position="40"/>
        <end position="62"/>
    </location>
</feature>
<accession>A0ABD5X1Y6</accession>
<reference evidence="4 5" key="1">
    <citation type="journal article" date="2014" name="Int. J. Syst. Evol. Microbiol.">
        <title>Complete genome sequence of Corynebacterium casei LMG S-19264T (=DSM 44701T), isolated from a smear-ripened cheese.</title>
        <authorList>
            <consortium name="US DOE Joint Genome Institute (JGI-PGF)"/>
            <person name="Walter F."/>
            <person name="Albersmeier A."/>
            <person name="Kalinowski J."/>
            <person name="Ruckert C."/>
        </authorList>
    </citation>
    <scope>NUCLEOTIDE SEQUENCE [LARGE SCALE GENOMIC DNA]</scope>
    <source>
        <strain evidence="4 5">CGMCC 4.7215</strain>
    </source>
</reference>
<feature type="transmembrane region" description="Helical" evidence="2">
    <location>
        <begin position="12"/>
        <end position="34"/>
    </location>
</feature>
<dbReference type="InterPro" id="IPR018649">
    <property type="entry name" value="SHOCT"/>
</dbReference>
<dbReference type="RefSeq" id="WP_267638257.1">
    <property type="nucleotide sequence ID" value="NZ_JAODIY010000013.1"/>
</dbReference>
<protein>
    <submittedName>
        <fullName evidence="4">SHOCT domain-containing protein</fullName>
    </submittedName>
</protein>
<feature type="region of interest" description="Disordered" evidence="1">
    <location>
        <begin position="118"/>
        <end position="137"/>
    </location>
</feature>
<keyword evidence="2" id="KW-1133">Transmembrane helix</keyword>